<keyword evidence="1" id="KW-0175">Coiled coil</keyword>
<reference evidence="2" key="1">
    <citation type="submission" date="2019-10" db="EMBL/GenBank/DDBJ databases">
        <authorList>
            <consortium name="DOE Joint Genome Institute"/>
            <person name="Kuo A."/>
            <person name="Miyauchi S."/>
            <person name="Kiss E."/>
            <person name="Drula E."/>
            <person name="Kohler A."/>
            <person name="Sanchez-Garcia M."/>
            <person name="Andreopoulos B."/>
            <person name="Barry K.W."/>
            <person name="Bonito G."/>
            <person name="Buee M."/>
            <person name="Carver A."/>
            <person name="Chen C."/>
            <person name="Cichocki N."/>
            <person name="Clum A."/>
            <person name="Culley D."/>
            <person name="Crous P.W."/>
            <person name="Fauchery L."/>
            <person name="Girlanda M."/>
            <person name="Hayes R."/>
            <person name="Keri Z."/>
            <person name="LaButti K."/>
            <person name="Lipzen A."/>
            <person name="Lombard V."/>
            <person name="Magnuson J."/>
            <person name="Maillard F."/>
            <person name="Morin E."/>
            <person name="Murat C."/>
            <person name="Nolan M."/>
            <person name="Ohm R."/>
            <person name="Pangilinan J."/>
            <person name="Pereira M."/>
            <person name="Perotto S."/>
            <person name="Peter M."/>
            <person name="Riley R."/>
            <person name="Sitrit Y."/>
            <person name="Stielow B."/>
            <person name="Szollosi G."/>
            <person name="Zifcakova L."/>
            <person name="Stursova M."/>
            <person name="Spatafora J.W."/>
            <person name="Tedersoo L."/>
            <person name="Vaario L.-M."/>
            <person name="Yamada A."/>
            <person name="Yan M."/>
            <person name="Wang P."/>
            <person name="Xu J."/>
            <person name="Bruns T."/>
            <person name="Baldrian P."/>
            <person name="Vilgalys R."/>
            <person name="Henrissat B."/>
            <person name="Grigoriev I.V."/>
            <person name="Hibbett D."/>
            <person name="Nagy L.G."/>
            <person name="Martin F.M."/>
        </authorList>
    </citation>
    <scope>NUCLEOTIDE SEQUENCE</scope>
    <source>
        <strain evidence="2">BED1</strain>
    </source>
</reference>
<gene>
    <name evidence="2" type="ORF">L210DRAFT_3414224</name>
</gene>
<evidence type="ECO:0000256" key="1">
    <source>
        <dbReference type="SAM" id="Coils"/>
    </source>
</evidence>
<dbReference type="EMBL" id="WHUW01000042">
    <property type="protein sequence ID" value="KAF8432263.1"/>
    <property type="molecule type" value="Genomic_DNA"/>
</dbReference>
<reference evidence="2" key="2">
    <citation type="journal article" date="2020" name="Nat. Commun.">
        <title>Large-scale genome sequencing of mycorrhizal fungi provides insights into the early evolution of symbiotic traits.</title>
        <authorList>
            <person name="Miyauchi S."/>
            <person name="Kiss E."/>
            <person name="Kuo A."/>
            <person name="Drula E."/>
            <person name="Kohler A."/>
            <person name="Sanchez-Garcia M."/>
            <person name="Morin E."/>
            <person name="Andreopoulos B."/>
            <person name="Barry K.W."/>
            <person name="Bonito G."/>
            <person name="Buee M."/>
            <person name="Carver A."/>
            <person name="Chen C."/>
            <person name="Cichocki N."/>
            <person name="Clum A."/>
            <person name="Culley D."/>
            <person name="Crous P.W."/>
            <person name="Fauchery L."/>
            <person name="Girlanda M."/>
            <person name="Hayes R.D."/>
            <person name="Keri Z."/>
            <person name="LaButti K."/>
            <person name="Lipzen A."/>
            <person name="Lombard V."/>
            <person name="Magnuson J."/>
            <person name="Maillard F."/>
            <person name="Murat C."/>
            <person name="Nolan M."/>
            <person name="Ohm R.A."/>
            <person name="Pangilinan J."/>
            <person name="Pereira M.F."/>
            <person name="Perotto S."/>
            <person name="Peter M."/>
            <person name="Pfister S."/>
            <person name="Riley R."/>
            <person name="Sitrit Y."/>
            <person name="Stielow J.B."/>
            <person name="Szollosi G."/>
            <person name="Zifcakova L."/>
            <person name="Stursova M."/>
            <person name="Spatafora J.W."/>
            <person name="Tedersoo L."/>
            <person name="Vaario L.M."/>
            <person name="Yamada A."/>
            <person name="Yan M."/>
            <person name="Wang P."/>
            <person name="Xu J."/>
            <person name="Bruns T."/>
            <person name="Baldrian P."/>
            <person name="Vilgalys R."/>
            <person name="Dunand C."/>
            <person name="Henrissat B."/>
            <person name="Grigoriev I.V."/>
            <person name="Hibbett D."/>
            <person name="Nagy L.G."/>
            <person name="Martin F.M."/>
        </authorList>
    </citation>
    <scope>NUCLEOTIDE SEQUENCE</scope>
    <source>
        <strain evidence="2">BED1</strain>
    </source>
</reference>
<feature type="non-terminal residue" evidence="2">
    <location>
        <position position="1"/>
    </location>
</feature>
<evidence type="ECO:0000313" key="3">
    <source>
        <dbReference type="Proteomes" id="UP001194468"/>
    </source>
</evidence>
<dbReference type="AlphaFoldDB" id="A0AAD4BK29"/>
<name>A0AAD4BK29_BOLED</name>
<evidence type="ECO:0000313" key="2">
    <source>
        <dbReference type="EMBL" id="KAF8432263.1"/>
    </source>
</evidence>
<proteinExistence type="predicted"/>
<accession>A0AAD4BK29</accession>
<organism evidence="2 3">
    <name type="scientific">Boletus edulis BED1</name>
    <dbReference type="NCBI Taxonomy" id="1328754"/>
    <lineage>
        <taxon>Eukaryota</taxon>
        <taxon>Fungi</taxon>
        <taxon>Dikarya</taxon>
        <taxon>Basidiomycota</taxon>
        <taxon>Agaricomycotina</taxon>
        <taxon>Agaricomycetes</taxon>
        <taxon>Agaricomycetidae</taxon>
        <taxon>Boletales</taxon>
        <taxon>Boletineae</taxon>
        <taxon>Boletaceae</taxon>
        <taxon>Boletoideae</taxon>
        <taxon>Boletus</taxon>
    </lineage>
</organism>
<comment type="caution">
    <text evidence="2">The sequence shown here is derived from an EMBL/GenBank/DDBJ whole genome shotgun (WGS) entry which is preliminary data.</text>
</comment>
<protein>
    <submittedName>
        <fullName evidence="2">Uncharacterized protein</fullName>
    </submittedName>
</protein>
<keyword evidence="3" id="KW-1185">Reference proteome</keyword>
<dbReference type="Proteomes" id="UP001194468">
    <property type="component" value="Unassembled WGS sequence"/>
</dbReference>
<sequence>IVKDPNLAVAPDFTTDNFTEERKVFIDAGLTALQAAHALRNHWVVRNNCDKAMWQQQQQDAEAAQVADQERAHQLRLQQEEEEAQILRDKHKKNKAKFAPVPDRPVSSCPLILPSLVTTCKLKSHQFCELWYFTNAGLDEADKSISYAADDNSLSIVPGTDGSHSFIPSVFVHDKSDVIQDENLTFEQFGQATLRLMSAMVNNGWQQNHVDMHVHFWSNIENHEWRYSHMETKQ</sequence>
<feature type="coiled-coil region" evidence="1">
    <location>
        <begin position="63"/>
        <end position="97"/>
    </location>
</feature>